<protein>
    <submittedName>
        <fullName evidence="1">Uncharacterized protein</fullName>
    </submittedName>
</protein>
<dbReference type="Proteomes" id="UP000317572">
    <property type="component" value="Chromosome"/>
</dbReference>
<evidence type="ECO:0000313" key="3">
    <source>
        <dbReference type="Proteomes" id="UP000317572"/>
    </source>
</evidence>
<dbReference type="EMBL" id="CP033893">
    <property type="protein sequence ID" value="QDL31505.1"/>
    <property type="molecule type" value="Genomic_DNA"/>
</dbReference>
<dbReference type="EMBL" id="CP068148">
    <property type="protein sequence ID" value="QQU57020.1"/>
    <property type="molecule type" value="Genomic_DNA"/>
</dbReference>
<proteinExistence type="predicted"/>
<keyword evidence="4" id="KW-1185">Reference proteome</keyword>
<accession>A0A515CTK6</accession>
<reference evidence="2 4" key="2">
    <citation type="submission" date="2021-01" db="EMBL/GenBank/DDBJ databases">
        <title>FDA dAtabase for Regulatory Grade micrObial Sequences (FDA-ARGOS): Supporting development and validation of Infectious Disease Dx tests.</title>
        <authorList>
            <person name="Blissenbach B."/>
            <person name="Krut O."/>
            <person name="Tallon L."/>
            <person name="Sadzewicz L."/>
            <person name="Zhao X."/>
            <person name="Boylan J."/>
            <person name="Ott S."/>
            <person name="Bowen H."/>
            <person name="Vavikolanu K."/>
            <person name="Mehta A."/>
            <person name="Aluvathingal J."/>
            <person name="Nadendla S."/>
            <person name="Yan Y."/>
            <person name="Sichtig H."/>
        </authorList>
    </citation>
    <scope>NUCLEOTIDE SEQUENCE [LARGE SCALE GENOMIC DNA]</scope>
    <source>
        <strain evidence="2 4">FDAARGOS_1081</strain>
    </source>
</reference>
<evidence type="ECO:0000313" key="4">
    <source>
        <dbReference type="Proteomes" id="UP000595237"/>
    </source>
</evidence>
<gene>
    <name evidence="1" type="ORF">EGO53_06795</name>
    <name evidence="2" type="ORF">I6I38_08600</name>
</gene>
<sequence>MTTMIKATNHQEAEKLIRYGTAKKIELAYDIDSDDFFQLASLWCDRGAKISKGKEHFIVSLKGFRIPPND</sequence>
<organism evidence="1 3">
    <name type="scientific">Serratia liquefaciens</name>
    <dbReference type="NCBI Taxonomy" id="614"/>
    <lineage>
        <taxon>Bacteria</taxon>
        <taxon>Pseudomonadati</taxon>
        <taxon>Pseudomonadota</taxon>
        <taxon>Gammaproteobacteria</taxon>
        <taxon>Enterobacterales</taxon>
        <taxon>Yersiniaceae</taxon>
        <taxon>Serratia</taxon>
    </lineage>
</organism>
<dbReference type="RefSeq" id="WP_041415483.1">
    <property type="nucleotide sequence ID" value="NZ_CADDTP010000009.1"/>
</dbReference>
<reference evidence="1 3" key="1">
    <citation type="submission" date="2018-11" db="EMBL/GenBank/DDBJ databases">
        <title>The first complete genome of Serratia liquefaciens isolated from metalophyte plant revel distinctness adaptive mechanisms in an extreme habitat.</title>
        <authorList>
            <person name="Caneschi W.L."/>
            <person name="Sanchez A.B."/>
            <person name="Felestrino E.B."/>
            <person name="Assis R.A.B."/>
            <person name="Lemes C.G.C."/>
            <person name="Cordeiro I.F."/>
            <person name="Fonseca N.P."/>
            <person name="Villa M."/>
            <person name="Vieira I.T."/>
            <person name="Moraes L.A."/>
            <person name="Kamino L.H.Y."/>
            <person name="do Carmo F."/>
            <person name="Garcia C.M."/>
            <person name="Almeida N.F."/>
            <person name="Silva R.S."/>
            <person name="Ferro J.A."/>
            <person name="Ferro M.I.T."/>
            <person name="Varani A.M."/>
            <person name="Ferreira R.M."/>
            <person name="dos Santos V.L."/>
            <person name="Silva U.C."/>
            <person name="Setubal J.C."/>
            <person name="Moreira L.M."/>
        </authorList>
    </citation>
    <scope>NUCLEOTIDE SEQUENCE [LARGE SCALE GENOMIC DNA]</scope>
    <source>
        <strain evidence="1 3">FG3</strain>
    </source>
</reference>
<evidence type="ECO:0000313" key="1">
    <source>
        <dbReference type="EMBL" id="QDL31505.1"/>
    </source>
</evidence>
<dbReference type="GeneID" id="29903586"/>
<evidence type="ECO:0000313" key="2">
    <source>
        <dbReference type="EMBL" id="QQU57020.1"/>
    </source>
</evidence>
<name>A0A515CTK6_SERLI</name>
<dbReference type="AlphaFoldDB" id="A0A515CTK6"/>
<dbReference type="Proteomes" id="UP000595237">
    <property type="component" value="Chromosome"/>
</dbReference>